<dbReference type="Pfam" id="PF07719">
    <property type="entry name" value="TPR_2"/>
    <property type="match status" value="1"/>
</dbReference>
<accession>A0A382G501</accession>
<dbReference type="PROSITE" id="PS50005">
    <property type="entry name" value="TPR"/>
    <property type="match status" value="1"/>
</dbReference>
<keyword evidence="1" id="KW-0677">Repeat</keyword>
<dbReference type="EMBL" id="UINC01053294">
    <property type="protein sequence ID" value="SVB69637.1"/>
    <property type="molecule type" value="Genomic_DNA"/>
</dbReference>
<dbReference type="Gene3D" id="1.25.40.10">
    <property type="entry name" value="Tetratricopeptide repeat domain"/>
    <property type="match status" value="1"/>
</dbReference>
<dbReference type="InterPro" id="IPR011990">
    <property type="entry name" value="TPR-like_helical_dom_sf"/>
</dbReference>
<evidence type="ECO:0000256" key="2">
    <source>
        <dbReference type="ARBA" id="ARBA00022803"/>
    </source>
</evidence>
<sequence>MAGAYFNLSRVYLAAGRKSEAKRSALAALKIAPNFEAAQEILLNSLE</sequence>
<dbReference type="InterPro" id="IPR013105">
    <property type="entry name" value="TPR_2"/>
</dbReference>
<evidence type="ECO:0000313" key="3">
    <source>
        <dbReference type="EMBL" id="SVB69637.1"/>
    </source>
</evidence>
<dbReference type="AlphaFoldDB" id="A0A382G501"/>
<gene>
    <name evidence="3" type="ORF">METZ01_LOCUS222491</name>
</gene>
<protein>
    <submittedName>
        <fullName evidence="3">Uncharacterized protein</fullName>
    </submittedName>
</protein>
<name>A0A382G501_9ZZZZ</name>
<proteinExistence type="predicted"/>
<dbReference type="SUPFAM" id="SSF48452">
    <property type="entry name" value="TPR-like"/>
    <property type="match status" value="1"/>
</dbReference>
<evidence type="ECO:0000256" key="1">
    <source>
        <dbReference type="ARBA" id="ARBA00022737"/>
    </source>
</evidence>
<organism evidence="3">
    <name type="scientific">marine metagenome</name>
    <dbReference type="NCBI Taxonomy" id="408172"/>
    <lineage>
        <taxon>unclassified sequences</taxon>
        <taxon>metagenomes</taxon>
        <taxon>ecological metagenomes</taxon>
    </lineage>
</organism>
<dbReference type="InterPro" id="IPR019734">
    <property type="entry name" value="TPR_rpt"/>
</dbReference>
<reference evidence="3" key="1">
    <citation type="submission" date="2018-05" db="EMBL/GenBank/DDBJ databases">
        <authorList>
            <person name="Lanie J.A."/>
            <person name="Ng W.-L."/>
            <person name="Kazmierczak K.M."/>
            <person name="Andrzejewski T.M."/>
            <person name="Davidsen T.M."/>
            <person name="Wayne K.J."/>
            <person name="Tettelin H."/>
            <person name="Glass J.I."/>
            <person name="Rusch D."/>
            <person name="Podicherti R."/>
            <person name="Tsui H.-C.T."/>
            <person name="Winkler M.E."/>
        </authorList>
    </citation>
    <scope>NUCLEOTIDE SEQUENCE</scope>
</reference>
<keyword evidence="2" id="KW-0802">TPR repeat</keyword>